<dbReference type="GO" id="GO:0005886">
    <property type="term" value="C:plasma membrane"/>
    <property type="evidence" value="ECO:0007669"/>
    <property type="project" value="TreeGrafter"/>
</dbReference>
<dbReference type="Gene3D" id="1.20.1420.30">
    <property type="entry name" value="NCX, central ion-binding region"/>
    <property type="match status" value="2"/>
</dbReference>
<keyword evidence="3 5" id="KW-1133">Transmembrane helix</keyword>
<sequence length="355" mass="36395">MVAFGLLIGGLVLLVFGAEWLVRGASQLAGRAGISPLAIGLTVVAYGTSTPELAVSINAALTGQADIGMGNVVGSNICNVLLILGVSALAAPLIVSSQLVRIDVPLMIAVSLGVVGLAFDGKVSRVDGLILLAVAIGYTALQLVLAKREASIDADATPPSGSVVASVLFILVGLGLLMLGARWMVGSAVTIAKWWGVSELVIGLTVVAVGTSLPELMTSVVASLRGQRDIAVGNIVGSNLFNLTAVLGAASAISPNGVAVAAETLRFDLPVMAAVAVICLPIFFTGSTVARWEGALLLAYYVAYVTYLVMAAQRHEATQGFGDAMRFFVVPITAAVFVGLTVLELRRRRNGAANV</sequence>
<evidence type="ECO:0000256" key="2">
    <source>
        <dbReference type="ARBA" id="ARBA00022692"/>
    </source>
</evidence>
<dbReference type="Pfam" id="PF01699">
    <property type="entry name" value="Na_Ca_ex"/>
    <property type="match status" value="2"/>
</dbReference>
<dbReference type="RefSeq" id="WP_145113718.1">
    <property type="nucleotide sequence ID" value="NZ_CP036349.1"/>
</dbReference>
<feature type="transmembrane region" description="Helical" evidence="5">
    <location>
        <begin position="265"/>
        <end position="283"/>
    </location>
</feature>
<dbReference type="GO" id="GO:0005262">
    <property type="term" value="F:calcium channel activity"/>
    <property type="evidence" value="ECO:0007669"/>
    <property type="project" value="TreeGrafter"/>
</dbReference>
<dbReference type="GO" id="GO:0006874">
    <property type="term" value="P:intracellular calcium ion homeostasis"/>
    <property type="evidence" value="ECO:0007669"/>
    <property type="project" value="TreeGrafter"/>
</dbReference>
<feature type="domain" description="Sodium/calcium exchanger membrane region" evidence="6">
    <location>
        <begin position="166"/>
        <end position="309"/>
    </location>
</feature>
<evidence type="ECO:0000256" key="4">
    <source>
        <dbReference type="ARBA" id="ARBA00023136"/>
    </source>
</evidence>
<protein>
    <submittedName>
        <fullName evidence="7">Inner membrane protein YrbG</fullName>
    </submittedName>
</protein>
<gene>
    <name evidence="7" type="primary">yrbG_1</name>
    <name evidence="7" type="ORF">Spa11_31120</name>
</gene>
<feature type="transmembrane region" description="Helical" evidence="5">
    <location>
        <begin position="102"/>
        <end position="119"/>
    </location>
</feature>
<name>A0A518KAT6_9BACT</name>
<proteinExistence type="predicted"/>
<dbReference type="PANTHER" id="PTHR10846:SF8">
    <property type="entry name" value="INNER MEMBRANE PROTEIN YRBG"/>
    <property type="match status" value="1"/>
</dbReference>
<keyword evidence="2 5" id="KW-0812">Transmembrane</keyword>
<dbReference type="EMBL" id="CP036349">
    <property type="protein sequence ID" value="QDV74903.1"/>
    <property type="molecule type" value="Genomic_DNA"/>
</dbReference>
<organism evidence="7 8">
    <name type="scientific">Botrimarina mediterranea</name>
    <dbReference type="NCBI Taxonomy" id="2528022"/>
    <lineage>
        <taxon>Bacteria</taxon>
        <taxon>Pseudomonadati</taxon>
        <taxon>Planctomycetota</taxon>
        <taxon>Planctomycetia</taxon>
        <taxon>Pirellulales</taxon>
        <taxon>Lacipirellulaceae</taxon>
        <taxon>Botrimarina</taxon>
    </lineage>
</organism>
<dbReference type="InterPro" id="IPR004837">
    <property type="entry name" value="NaCa_Exmemb"/>
</dbReference>
<feature type="transmembrane region" description="Helical" evidence="5">
    <location>
        <begin position="125"/>
        <end position="146"/>
    </location>
</feature>
<feature type="transmembrane region" description="Helical" evidence="5">
    <location>
        <begin position="324"/>
        <end position="343"/>
    </location>
</feature>
<keyword evidence="4 5" id="KW-0472">Membrane</keyword>
<evidence type="ECO:0000313" key="8">
    <source>
        <dbReference type="Proteomes" id="UP000316426"/>
    </source>
</evidence>
<feature type="transmembrane region" description="Helical" evidence="5">
    <location>
        <begin position="231"/>
        <end position="253"/>
    </location>
</feature>
<feature type="transmembrane region" description="Helical" evidence="5">
    <location>
        <begin position="295"/>
        <end position="312"/>
    </location>
</feature>
<dbReference type="GO" id="GO:0008273">
    <property type="term" value="F:calcium, potassium:sodium antiporter activity"/>
    <property type="evidence" value="ECO:0007669"/>
    <property type="project" value="TreeGrafter"/>
</dbReference>
<comment type="subcellular location">
    <subcellularLocation>
        <location evidence="1">Membrane</location>
        <topology evidence="1">Multi-pass membrane protein</topology>
    </subcellularLocation>
</comment>
<evidence type="ECO:0000256" key="1">
    <source>
        <dbReference type="ARBA" id="ARBA00004141"/>
    </source>
</evidence>
<accession>A0A518KAT6</accession>
<dbReference type="PANTHER" id="PTHR10846">
    <property type="entry name" value="SODIUM/POTASSIUM/CALCIUM EXCHANGER"/>
    <property type="match status" value="1"/>
</dbReference>
<keyword evidence="8" id="KW-1185">Reference proteome</keyword>
<evidence type="ECO:0000259" key="6">
    <source>
        <dbReference type="Pfam" id="PF01699"/>
    </source>
</evidence>
<dbReference type="InterPro" id="IPR044880">
    <property type="entry name" value="NCX_ion-bd_dom_sf"/>
</dbReference>
<feature type="transmembrane region" description="Helical" evidence="5">
    <location>
        <begin position="158"/>
        <end position="180"/>
    </location>
</feature>
<evidence type="ECO:0000256" key="5">
    <source>
        <dbReference type="SAM" id="Phobius"/>
    </source>
</evidence>
<dbReference type="InterPro" id="IPR004481">
    <property type="entry name" value="K/Na/Ca-exchanger"/>
</dbReference>
<dbReference type="AlphaFoldDB" id="A0A518KAT6"/>
<feature type="transmembrane region" description="Helical" evidence="5">
    <location>
        <begin position="73"/>
        <end position="95"/>
    </location>
</feature>
<dbReference type="Proteomes" id="UP000316426">
    <property type="component" value="Chromosome"/>
</dbReference>
<feature type="domain" description="Sodium/calcium exchanger membrane region" evidence="6">
    <location>
        <begin position="3"/>
        <end position="143"/>
    </location>
</feature>
<reference evidence="7 8" key="1">
    <citation type="submission" date="2019-02" db="EMBL/GenBank/DDBJ databases">
        <title>Deep-cultivation of Planctomycetes and their phenomic and genomic characterization uncovers novel biology.</title>
        <authorList>
            <person name="Wiegand S."/>
            <person name="Jogler M."/>
            <person name="Boedeker C."/>
            <person name="Pinto D."/>
            <person name="Vollmers J."/>
            <person name="Rivas-Marin E."/>
            <person name="Kohn T."/>
            <person name="Peeters S.H."/>
            <person name="Heuer A."/>
            <person name="Rast P."/>
            <person name="Oberbeckmann S."/>
            <person name="Bunk B."/>
            <person name="Jeske O."/>
            <person name="Meyerdierks A."/>
            <person name="Storesund J.E."/>
            <person name="Kallscheuer N."/>
            <person name="Luecker S."/>
            <person name="Lage O.M."/>
            <person name="Pohl T."/>
            <person name="Merkel B.J."/>
            <person name="Hornburger P."/>
            <person name="Mueller R.-W."/>
            <person name="Bruemmer F."/>
            <person name="Labrenz M."/>
            <person name="Spormann A.M."/>
            <person name="Op den Camp H."/>
            <person name="Overmann J."/>
            <person name="Amann R."/>
            <person name="Jetten M.S.M."/>
            <person name="Mascher T."/>
            <person name="Medema M.H."/>
            <person name="Devos D.P."/>
            <person name="Kaster A.-K."/>
            <person name="Ovreas L."/>
            <person name="Rohde M."/>
            <person name="Galperin M.Y."/>
            <person name="Jogler C."/>
        </authorList>
    </citation>
    <scope>NUCLEOTIDE SEQUENCE [LARGE SCALE GENOMIC DNA]</scope>
    <source>
        <strain evidence="7 8">Spa11</strain>
    </source>
</reference>
<evidence type="ECO:0000313" key="7">
    <source>
        <dbReference type="EMBL" id="QDV74903.1"/>
    </source>
</evidence>
<evidence type="ECO:0000256" key="3">
    <source>
        <dbReference type="ARBA" id="ARBA00022989"/>
    </source>
</evidence>
<dbReference type="NCBIfam" id="TIGR00367">
    <property type="entry name" value="calcium/sodium antiporter"/>
    <property type="match status" value="1"/>
</dbReference>
<dbReference type="Gene3D" id="6.10.280.80">
    <property type="entry name" value="NCX, peripheral helical region"/>
    <property type="match status" value="1"/>
</dbReference>
<dbReference type="KEGG" id="bmei:Spa11_31120"/>